<accession>A0A9D4BA22</accession>
<feature type="non-terminal residue" evidence="1">
    <location>
        <position position="1"/>
    </location>
</feature>
<organism evidence="1 2">
    <name type="scientific">Mauremys mutica</name>
    <name type="common">yellowpond turtle</name>
    <dbReference type="NCBI Taxonomy" id="74926"/>
    <lineage>
        <taxon>Eukaryota</taxon>
        <taxon>Metazoa</taxon>
        <taxon>Chordata</taxon>
        <taxon>Craniata</taxon>
        <taxon>Vertebrata</taxon>
        <taxon>Euteleostomi</taxon>
        <taxon>Archelosauria</taxon>
        <taxon>Testudinata</taxon>
        <taxon>Testudines</taxon>
        <taxon>Cryptodira</taxon>
        <taxon>Durocryptodira</taxon>
        <taxon>Testudinoidea</taxon>
        <taxon>Geoemydidae</taxon>
        <taxon>Geoemydinae</taxon>
        <taxon>Mauremys</taxon>
    </lineage>
</organism>
<proteinExistence type="predicted"/>
<keyword evidence="2" id="KW-1185">Reference proteome</keyword>
<evidence type="ECO:0000313" key="1">
    <source>
        <dbReference type="EMBL" id="KAH1185519.1"/>
    </source>
</evidence>
<evidence type="ECO:0000313" key="2">
    <source>
        <dbReference type="Proteomes" id="UP000827986"/>
    </source>
</evidence>
<dbReference type="AlphaFoldDB" id="A0A9D4BA22"/>
<sequence>LRGSAVVKVPLNDADNTIRQLVKKRMFLSQRASNELVYILHRQCSANVPRMGDLCDVAVITYAFRLLTCPDAMARNIAESAIWDAIKK</sequence>
<name>A0A9D4BA22_9SAUR</name>
<gene>
    <name evidence="1" type="ORF">KIL84_018268</name>
</gene>
<protein>
    <submittedName>
        <fullName evidence="1">Uncharacterized protein</fullName>
    </submittedName>
</protein>
<comment type="caution">
    <text evidence="1">The sequence shown here is derived from an EMBL/GenBank/DDBJ whole genome shotgun (WGS) entry which is preliminary data.</text>
</comment>
<reference evidence="1" key="1">
    <citation type="submission" date="2021-09" db="EMBL/GenBank/DDBJ databases">
        <title>The genome of Mauremys mutica provides insights into the evolution of semi-aquatic lifestyle.</title>
        <authorList>
            <person name="Gong S."/>
            <person name="Gao Y."/>
        </authorList>
    </citation>
    <scope>NUCLEOTIDE SEQUENCE</scope>
    <source>
        <strain evidence="1">MM-2020</strain>
        <tissue evidence="1">Muscle</tissue>
    </source>
</reference>
<dbReference type="EMBL" id="JAHDVG010000463">
    <property type="protein sequence ID" value="KAH1185519.1"/>
    <property type="molecule type" value="Genomic_DNA"/>
</dbReference>
<dbReference type="Proteomes" id="UP000827986">
    <property type="component" value="Unassembled WGS sequence"/>
</dbReference>